<evidence type="ECO:0000313" key="5">
    <source>
        <dbReference type="Proteomes" id="UP001255185"/>
    </source>
</evidence>
<evidence type="ECO:0000313" key="4">
    <source>
        <dbReference type="EMBL" id="MDR6966155.1"/>
    </source>
</evidence>
<reference evidence="4 5" key="1">
    <citation type="submission" date="2023-07" db="EMBL/GenBank/DDBJ databases">
        <title>Sorghum-associated microbial communities from plants grown in Nebraska, USA.</title>
        <authorList>
            <person name="Schachtman D."/>
        </authorList>
    </citation>
    <scope>NUCLEOTIDE SEQUENCE [LARGE SCALE GENOMIC DNA]</scope>
    <source>
        <strain evidence="4 5">3773</strain>
    </source>
</reference>
<keyword evidence="5" id="KW-1185">Reference proteome</keyword>
<evidence type="ECO:0000256" key="2">
    <source>
        <dbReference type="SAM" id="SignalP"/>
    </source>
</evidence>
<organism evidence="4 5">
    <name type="scientific">Flavobacterium arsenatis</name>
    <dbReference type="NCBI Taxonomy" id="1484332"/>
    <lineage>
        <taxon>Bacteria</taxon>
        <taxon>Pseudomonadati</taxon>
        <taxon>Bacteroidota</taxon>
        <taxon>Flavobacteriia</taxon>
        <taxon>Flavobacteriales</taxon>
        <taxon>Flavobacteriaceae</taxon>
        <taxon>Flavobacterium</taxon>
    </lineage>
</organism>
<sequence length="400" mass="42725">MKKTLLLFIALIGLLSTTTHAQTISIVGQAVGGWPDNDPLTPDTHIMSTTDNVNYTITGLVVLDAAQNADGGAKFRQDGAWTNNWGNANFPSGVATQNGSNILTVAGTYDVTFNRTTGAYSFTNVLSFPLIGILGDAVSANGFDGPDVDMFTSDGINYTLNNYTFTTGDAKFRENDQWTNSWGSSAFPSGTALLNDPNSNIPVVAGTYNVTFNKTTLAYNFGFQSVGFLGSVLGEGGFEGADVDLMTTDGVNYSITNYALLAGEIKFRLENSWDTNWGSSDTPGFLAVNGPNIVIAAAGNYDISFNKNTLAYSITPNLSTKDFNLKNVKVYPNPSKNSWIFSSESAITSVQIIDVVGKVVLTKNLTANEIAIDASALPQGMYFARIAADNINQTIKVIKN</sequence>
<dbReference type="Pfam" id="PF18962">
    <property type="entry name" value="Por_Secre_tail"/>
    <property type="match status" value="1"/>
</dbReference>
<dbReference type="InterPro" id="IPR026444">
    <property type="entry name" value="Secre_tail"/>
</dbReference>
<dbReference type="NCBIfam" id="TIGR04183">
    <property type="entry name" value="Por_Secre_tail"/>
    <property type="match status" value="1"/>
</dbReference>
<dbReference type="Proteomes" id="UP001255185">
    <property type="component" value="Unassembled WGS sequence"/>
</dbReference>
<feature type="signal peptide" evidence="2">
    <location>
        <begin position="1"/>
        <end position="21"/>
    </location>
</feature>
<dbReference type="EMBL" id="JAVDVI010000001">
    <property type="protein sequence ID" value="MDR6966155.1"/>
    <property type="molecule type" value="Genomic_DNA"/>
</dbReference>
<feature type="chain" id="PRO_5046667285" description="Secretion system C-terminal sorting domain-containing protein" evidence="2">
    <location>
        <begin position="22"/>
        <end position="400"/>
    </location>
</feature>
<evidence type="ECO:0000259" key="3">
    <source>
        <dbReference type="Pfam" id="PF18962"/>
    </source>
</evidence>
<keyword evidence="1 2" id="KW-0732">Signal</keyword>
<name>A0ABU1TJP8_9FLAO</name>
<accession>A0ABU1TJP8</accession>
<protein>
    <recommendedName>
        <fullName evidence="3">Secretion system C-terminal sorting domain-containing protein</fullName>
    </recommendedName>
</protein>
<dbReference type="Gene3D" id="2.60.40.3620">
    <property type="match status" value="3"/>
</dbReference>
<comment type="caution">
    <text evidence="4">The sequence shown here is derived from an EMBL/GenBank/DDBJ whole genome shotgun (WGS) entry which is preliminary data.</text>
</comment>
<feature type="domain" description="Secretion system C-terminal sorting" evidence="3">
    <location>
        <begin position="330"/>
        <end position="398"/>
    </location>
</feature>
<proteinExistence type="predicted"/>
<dbReference type="RefSeq" id="WP_310023611.1">
    <property type="nucleotide sequence ID" value="NZ_JAVDVI010000001.1"/>
</dbReference>
<evidence type="ECO:0000256" key="1">
    <source>
        <dbReference type="ARBA" id="ARBA00022729"/>
    </source>
</evidence>
<gene>
    <name evidence="4" type="ORF">J2X31_000148</name>
</gene>